<evidence type="ECO:0000259" key="1">
    <source>
        <dbReference type="Pfam" id="PF01336"/>
    </source>
</evidence>
<proteinExistence type="predicted"/>
<dbReference type="EnsemblBacteria" id="ABL77807">
    <property type="protein sequence ID" value="ABL77807"/>
    <property type="gene ID" value="Tpen_0398"/>
</dbReference>
<dbReference type="Proteomes" id="UP000000641">
    <property type="component" value="Chromosome"/>
</dbReference>
<accession>A1RX77</accession>
<sequence length="171" mass="18719">MGEGREGYEILLDCFLKALPSEVVAGAVKRGSVVYFRVVHGKAVLMSRKIAVVGRVQGVVHGDKFTDIVLGDGSGTVTVRFWSEKKGLLEDKGLAEGSTAKVLGVLRESREGTVYVTPIAVQSVPDGYLEEFTARIREDRDFLATFIEKQRSTVDAEEATPPIGRDFSEKR</sequence>
<dbReference type="OrthoDB" id="382682at2157"/>
<dbReference type="SUPFAM" id="SSF50249">
    <property type="entry name" value="Nucleic acid-binding proteins"/>
    <property type="match status" value="1"/>
</dbReference>
<dbReference type="AlphaFoldDB" id="A1RX77"/>
<evidence type="ECO:0000313" key="2">
    <source>
        <dbReference type="EMBL" id="ABL77807.1"/>
    </source>
</evidence>
<dbReference type="KEGG" id="tpe:Tpen_0398"/>
<gene>
    <name evidence="2" type="ordered locus">Tpen_0398</name>
</gene>
<dbReference type="RefSeq" id="WP_011752072.1">
    <property type="nucleotide sequence ID" value="NC_008698.1"/>
</dbReference>
<name>A1RX77_THEPD</name>
<dbReference type="InterPro" id="IPR004365">
    <property type="entry name" value="NA-bd_OB_tRNA"/>
</dbReference>
<keyword evidence="3" id="KW-1185">Reference proteome</keyword>
<feature type="domain" description="OB" evidence="1">
    <location>
        <begin position="51"/>
        <end position="115"/>
    </location>
</feature>
<reference evidence="3" key="1">
    <citation type="journal article" date="2008" name="J. Bacteriol.">
        <title>Genome sequence of Thermofilum pendens reveals an exceptional loss of biosynthetic pathways without genome reduction.</title>
        <authorList>
            <person name="Anderson I."/>
            <person name="Rodriguez J."/>
            <person name="Susanti D."/>
            <person name="Porat I."/>
            <person name="Reich C."/>
            <person name="Ulrich L.E."/>
            <person name="Elkins J.G."/>
            <person name="Mavromatis K."/>
            <person name="Lykidis A."/>
            <person name="Kim E."/>
            <person name="Thompson L.S."/>
            <person name="Nolan M."/>
            <person name="Land M."/>
            <person name="Copeland A."/>
            <person name="Lapidus A."/>
            <person name="Lucas S."/>
            <person name="Detter C."/>
            <person name="Zhulin I.B."/>
            <person name="Olsen G.J."/>
            <person name="Whitman W."/>
            <person name="Mukhopadhyay B."/>
            <person name="Bristow J."/>
            <person name="Kyrpides N."/>
        </authorList>
    </citation>
    <scope>NUCLEOTIDE SEQUENCE [LARGE SCALE GENOMIC DNA]</scope>
    <source>
        <strain evidence="3">DSM 2475 / Hrk 5</strain>
    </source>
</reference>
<dbReference type="GeneID" id="4602110"/>
<dbReference type="InterPro" id="IPR012340">
    <property type="entry name" value="NA-bd_OB-fold"/>
</dbReference>
<dbReference type="STRING" id="368408.Tpen_0398"/>
<dbReference type="EMBL" id="CP000505">
    <property type="protein sequence ID" value="ABL77807.1"/>
    <property type="molecule type" value="Genomic_DNA"/>
</dbReference>
<dbReference type="HOGENOM" id="CLU_1691627_0_0_2"/>
<dbReference type="Pfam" id="PF01336">
    <property type="entry name" value="tRNA_anti-codon"/>
    <property type="match status" value="1"/>
</dbReference>
<evidence type="ECO:0000313" key="3">
    <source>
        <dbReference type="Proteomes" id="UP000000641"/>
    </source>
</evidence>
<dbReference type="GO" id="GO:0003676">
    <property type="term" value="F:nucleic acid binding"/>
    <property type="evidence" value="ECO:0007669"/>
    <property type="project" value="InterPro"/>
</dbReference>
<protein>
    <submittedName>
        <fullName evidence="2">Nucleic acid binding, OB-fold, tRNA/helicase-type</fullName>
    </submittedName>
</protein>
<dbReference type="Gene3D" id="2.40.50.140">
    <property type="entry name" value="Nucleic acid-binding proteins"/>
    <property type="match status" value="1"/>
</dbReference>
<organism evidence="2 3">
    <name type="scientific">Thermofilum pendens (strain DSM 2475 / Hrk 5)</name>
    <dbReference type="NCBI Taxonomy" id="368408"/>
    <lineage>
        <taxon>Archaea</taxon>
        <taxon>Thermoproteota</taxon>
        <taxon>Thermoprotei</taxon>
        <taxon>Thermofilales</taxon>
        <taxon>Thermofilaceae</taxon>
        <taxon>Thermofilum</taxon>
    </lineage>
</organism>